<feature type="region of interest" description="Disordered" evidence="1">
    <location>
        <begin position="1"/>
        <end position="36"/>
    </location>
</feature>
<feature type="compositionally biased region" description="Basic and acidic residues" evidence="1">
    <location>
        <begin position="18"/>
        <end position="36"/>
    </location>
</feature>
<dbReference type="AlphaFoldDB" id="A0A498HLJ9"/>
<protein>
    <submittedName>
        <fullName evidence="2">Uncharacterized protein</fullName>
    </submittedName>
</protein>
<dbReference type="Proteomes" id="UP000290289">
    <property type="component" value="Chromosome 16"/>
</dbReference>
<proteinExistence type="predicted"/>
<feature type="compositionally biased region" description="Polar residues" evidence="1">
    <location>
        <begin position="1"/>
        <end position="13"/>
    </location>
</feature>
<organism evidence="2 3">
    <name type="scientific">Malus domestica</name>
    <name type="common">Apple</name>
    <name type="synonym">Pyrus malus</name>
    <dbReference type="NCBI Taxonomy" id="3750"/>
    <lineage>
        <taxon>Eukaryota</taxon>
        <taxon>Viridiplantae</taxon>
        <taxon>Streptophyta</taxon>
        <taxon>Embryophyta</taxon>
        <taxon>Tracheophyta</taxon>
        <taxon>Spermatophyta</taxon>
        <taxon>Magnoliopsida</taxon>
        <taxon>eudicotyledons</taxon>
        <taxon>Gunneridae</taxon>
        <taxon>Pentapetalae</taxon>
        <taxon>rosids</taxon>
        <taxon>fabids</taxon>
        <taxon>Rosales</taxon>
        <taxon>Rosaceae</taxon>
        <taxon>Amygdaloideae</taxon>
        <taxon>Maleae</taxon>
        <taxon>Malus</taxon>
    </lineage>
</organism>
<accession>A0A498HLJ9</accession>
<dbReference type="EMBL" id="RDQH01000342">
    <property type="protein sequence ID" value="RXH70267.1"/>
    <property type="molecule type" value="Genomic_DNA"/>
</dbReference>
<evidence type="ECO:0000256" key="1">
    <source>
        <dbReference type="SAM" id="MobiDB-lite"/>
    </source>
</evidence>
<evidence type="ECO:0000313" key="2">
    <source>
        <dbReference type="EMBL" id="RXH70267.1"/>
    </source>
</evidence>
<sequence length="90" mass="10089">MYIYMNQNKQTRGSPHKGCSEESAKPQKDEAPYDSRSDLRCSKTYGFVHQHLAPSVGIDTKSYIGSFSFFHLRRGSADNQPNNSTPNSTS</sequence>
<gene>
    <name evidence="2" type="ORF">DVH24_007523</name>
</gene>
<reference evidence="2 3" key="1">
    <citation type="submission" date="2018-10" db="EMBL/GenBank/DDBJ databases">
        <title>A high-quality apple genome assembly.</title>
        <authorList>
            <person name="Hu J."/>
        </authorList>
    </citation>
    <scope>NUCLEOTIDE SEQUENCE [LARGE SCALE GENOMIC DNA]</scope>
    <source>
        <strain evidence="3">cv. HFTH1</strain>
        <tissue evidence="2">Young leaf</tissue>
    </source>
</reference>
<evidence type="ECO:0000313" key="3">
    <source>
        <dbReference type="Proteomes" id="UP000290289"/>
    </source>
</evidence>
<keyword evidence="3" id="KW-1185">Reference proteome</keyword>
<comment type="caution">
    <text evidence="2">The sequence shown here is derived from an EMBL/GenBank/DDBJ whole genome shotgun (WGS) entry which is preliminary data.</text>
</comment>
<name>A0A498HLJ9_MALDO</name>